<dbReference type="SUPFAM" id="SSF53756">
    <property type="entry name" value="UDP-Glycosyltransferase/glycogen phosphorylase"/>
    <property type="match status" value="1"/>
</dbReference>
<organism evidence="4 5">
    <name type="scientific">Staphylococcus argensis</name>
    <dbReference type="NCBI Taxonomy" id="1607738"/>
    <lineage>
        <taxon>Bacteria</taxon>
        <taxon>Bacillati</taxon>
        <taxon>Bacillota</taxon>
        <taxon>Bacilli</taxon>
        <taxon>Bacillales</taxon>
        <taxon>Staphylococcaceae</taxon>
        <taxon>Staphylococcus</taxon>
    </lineage>
</organism>
<proteinExistence type="predicted"/>
<feature type="domain" description="Glycosyl transferase family 1" evidence="3">
    <location>
        <begin position="322"/>
        <end position="471"/>
    </location>
</feature>
<evidence type="ECO:0000256" key="2">
    <source>
        <dbReference type="ARBA" id="ARBA00022679"/>
    </source>
</evidence>
<dbReference type="GeneID" id="98298376"/>
<comment type="caution">
    <text evidence="4">The sequence shown here is derived from an EMBL/GenBank/DDBJ whole genome shotgun (WGS) entry which is preliminary data.</text>
</comment>
<dbReference type="PANTHER" id="PTHR12526:SF629">
    <property type="entry name" value="TEICHURONIC ACID BIOSYNTHESIS GLYCOSYLTRANSFERASE TUAH-RELATED"/>
    <property type="match status" value="1"/>
</dbReference>
<keyword evidence="2 4" id="KW-0808">Transferase</keyword>
<dbReference type="PANTHER" id="PTHR12526">
    <property type="entry name" value="GLYCOSYLTRANSFERASE"/>
    <property type="match status" value="1"/>
</dbReference>
<gene>
    <name evidence="4" type="ORF">CD039_08435</name>
</gene>
<dbReference type="Pfam" id="PF00534">
    <property type="entry name" value="Glycos_transf_1"/>
    <property type="match status" value="1"/>
</dbReference>
<evidence type="ECO:0000256" key="1">
    <source>
        <dbReference type="ARBA" id="ARBA00022676"/>
    </source>
</evidence>
<sequence>MIYSITTTLPPQHGGRTKSLLKRNKLITEHLNTEATIITTNYNADYPNIIKGFRDKKLINSSIYHENMYDWLSNHMLFHVPTRKFSNQPHFTKTRLKIRGLRRVQTKANHFKYYDAQNRLIRHRVYYKNSRVLRVENRFDSKSGALVERQLFNRYGRLHKRVAFDIETELTLHESFFDTANHLYCEKFYDCDENNTLQLIKVHRPNRYPKYFKTEKQLMEYYYECRFKENDVVFNDARLLDKPLMHKSNTTHNIIVLHSTHLKDNGKLKGSYKYALKHPEQLSVIMVFTEKQKEDLVQRYQIEEDKIKVIPHYIDDHSEYYRPFEQKSHFIYIGRFSHEKQLDHLLSAYQQFLSKGYQTPLVLFGGSDKQQVKQVQAWIDKFDINDYVTIESFTNQPLIEFSKAIASLSTSQFEGFGLSIMESLAVGTPVISYDYNYGPGEMIVDGVNGYLVEKNNTGQFADKMAQLVDEHLAQVELKPQFHTQSAIASYRALLQSLK</sequence>
<dbReference type="EMBL" id="PPPX01000011">
    <property type="protein sequence ID" value="POA09003.1"/>
    <property type="molecule type" value="Genomic_DNA"/>
</dbReference>
<evidence type="ECO:0000313" key="5">
    <source>
        <dbReference type="Proteomes" id="UP000242712"/>
    </source>
</evidence>
<name>A0A2K4FCJ1_9STAP</name>
<evidence type="ECO:0000313" key="4">
    <source>
        <dbReference type="EMBL" id="POA09003.1"/>
    </source>
</evidence>
<dbReference type="InterPro" id="IPR001296">
    <property type="entry name" value="Glyco_trans_1"/>
</dbReference>
<protein>
    <submittedName>
        <fullName evidence="4">Glycosyl transferase family 1</fullName>
    </submittedName>
</protein>
<keyword evidence="5" id="KW-1185">Reference proteome</keyword>
<dbReference type="Proteomes" id="UP000242712">
    <property type="component" value="Unassembled WGS sequence"/>
</dbReference>
<evidence type="ECO:0000259" key="3">
    <source>
        <dbReference type="Pfam" id="PF00534"/>
    </source>
</evidence>
<dbReference type="GO" id="GO:0016757">
    <property type="term" value="F:glycosyltransferase activity"/>
    <property type="evidence" value="ECO:0007669"/>
    <property type="project" value="UniProtKB-KW"/>
</dbReference>
<dbReference type="OrthoDB" id="570545at2"/>
<dbReference type="Gene3D" id="3.40.50.2000">
    <property type="entry name" value="Glycogen Phosphorylase B"/>
    <property type="match status" value="2"/>
</dbReference>
<accession>A0A2K4FCJ1</accession>
<dbReference type="AlphaFoldDB" id="A0A2K4FCJ1"/>
<reference evidence="4 5" key="1">
    <citation type="submission" date="2017-08" db="EMBL/GenBank/DDBJ databases">
        <title>Draft genome sequences of 64 type strains of genus Staph aureus.</title>
        <authorList>
            <person name="Cole K."/>
            <person name="Golubchik T."/>
            <person name="Russell J."/>
            <person name="Foster D."/>
            <person name="Llewelyn M."/>
            <person name="Wilson D."/>
            <person name="Crook D."/>
            <person name="Paul J."/>
        </authorList>
    </citation>
    <scope>NUCLEOTIDE SEQUENCE [LARGE SCALE GENOMIC DNA]</scope>
    <source>
        <strain evidence="4 5">DSM 29875</strain>
    </source>
</reference>
<dbReference type="RefSeq" id="WP_103371947.1">
    <property type="nucleotide sequence ID" value="NZ_CBCRVO010000002.1"/>
</dbReference>
<keyword evidence="1" id="KW-0328">Glycosyltransferase</keyword>